<gene>
    <name evidence="2" type="ORF">B0I29_101293</name>
</gene>
<keyword evidence="1" id="KW-0472">Membrane</keyword>
<keyword evidence="1" id="KW-1133">Transmembrane helix</keyword>
<feature type="transmembrane region" description="Helical" evidence="1">
    <location>
        <begin position="12"/>
        <end position="31"/>
    </location>
</feature>
<accession>A0A327ZKG9</accession>
<keyword evidence="3" id="KW-1185">Reference proteome</keyword>
<dbReference type="Pfam" id="PF19741">
    <property type="entry name" value="DUF6230"/>
    <property type="match status" value="1"/>
</dbReference>
<dbReference type="RefSeq" id="WP_220091253.1">
    <property type="nucleotide sequence ID" value="NZ_JACHWI010000001.1"/>
</dbReference>
<dbReference type="AlphaFoldDB" id="A0A327ZKG9"/>
<evidence type="ECO:0000313" key="2">
    <source>
        <dbReference type="EMBL" id="RAK43163.1"/>
    </source>
</evidence>
<organism evidence="2 3">
    <name type="scientific">Actinoplanes lutulentus</name>
    <dbReference type="NCBI Taxonomy" id="1287878"/>
    <lineage>
        <taxon>Bacteria</taxon>
        <taxon>Bacillati</taxon>
        <taxon>Actinomycetota</taxon>
        <taxon>Actinomycetes</taxon>
        <taxon>Micromonosporales</taxon>
        <taxon>Micromonosporaceae</taxon>
        <taxon>Actinoplanes</taxon>
    </lineage>
</organism>
<evidence type="ECO:0000313" key="3">
    <source>
        <dbReference type="Proteomes" id="UP000249341"/>
    </source>
</evidence>
<evidence type="ECO:0008006" key="4">
    <source>
        <dbReference type="Google" id="ProtNLM"/>
    </source>
</evidence>
<sequence length="200" mass="19923">MLAEGRTHWGRAAWLFVPSVFALGGITVGIAEGALAASFGVSGQAFKVSASSVEGTDVAAYLDTVQSVDGANHPVMLAGVKEASLTDVCTSAVVDIPVVGNVSLKVLGGKQEPITGTNVVADAEALLSAGGVVKNVEAGRDASTLNRVPGVQGPAGRFGLQAGSLSTDAVQSTAWSANGGTLTLSGDLEVSVTAGVHECF</sequence>
<name>A0A327ZKG9_9ACTN</name>
<dbReference type="InterPro" id="IPR046198">
    <property type="entry name" value="DUF6230"/>
</dbReference>
<proteinExistence type="predicted"/>
<dbReference type="EMBL" id="QLMJ01000001">
    <property type="protein sequence ID" value="RAK43163.1"/>
    <property type="molecule type" value="Genomic_DNA"/>
</dbReference>
<reference evidence="2 3" key="1">
    <citation type="submission" date="2018-06" db="EMBL/GenBank/DDBJ databases">
        <title>Genomic Encyclopedia of Type Strains, Phase III (KMG-III): the genomes of soil and plant-associated and newly described type strains.</title>
        <authorList>
            <person name="Whitman W."/>
        </authorList>
    </citation>
    <scope>NUCLEOTIDE SEQUENCE [LARGE SCALE GENOMIC DNA]</scope>
    <source>
        <strain evidence="2 3">CGMCC 4.7090</strain>
    </source>
</reference>
<evidence type="ECO:0000256" key="1">
    <source>
        <dbReference type="SAM" id="Phobius"/>
    </source>
</evidence>
<protein>
    <recommendedName>
        <fullName evidence="4">Cholesterol esterase</fullName>
    </recommendedName>
</protein>
<keyword evidence="1" id="KW-0812">Transmembrane</keyword>
<comment type="caution">
    <text evidence="2">The sequence shown here is derived from an EMBL/GenBank/DDBJ whole genome shotgun (WGS) entry which is preliminary data.</text>
</comment>
<dbReference type="Proteomes" id="UP000249341">
    <property type="component" value="Unassembled WGS sequence"/>
</dbReference>